<evidence type="ECO:0000256" key="2">
    <source>
        <dbReference type="SAM" id="SignalP"/>
    </source>
</evidence>
<keyword evidence="4" id="KW-1185">Reference proteome</keyword>
<dbReference type="Proteomes" id="UP000182624">
    <property type="component" value="Unassembled WGS sequence"/>
</dbReference>
<dbReference type="EMBL" id="FOXO01000015">
    <property type="protein sequence ID" value="SFQ02343.1"/>
    <property type="molecule type" value="Genomic_DNA"/>
</dbReference>
<name>A0A1I5V4B2_9FIRM</name>
<evidence type="ECO:0000313" key="3">
    <source>
        <dbReference type="EMBL" id="SFQ02343.1"/>
    </source>
</evidence>
<dbReference type="RefSeq" id="WP_074888470.1">
    <property type="nucleotide sequence ID" value="NZ_FOXO01000015.1"/>
</dbReference>
<dbReference type="PROSITE" id="PS51257">
    <property type="entry name" value="PROKAR_LIPOPROTEIN"/>
    <property type="match status" value="1"/>
</dbReference>
<keyword evidence="2" id="KW-0732">Signal</keyword>
<evidence type="ECO:0000313" key="4">
    <source>
        <dbReference type="Proteomes" id="UP000182624"/>
    </source>
</evidence>
<dbReference type="PANTHER" id="PTHR43649">
    <property type="entry name" value="ARABINOSE-BINDING PROTEIN-RELATED"/>
    <property type="match status" value="1"/>
</dbReference>
<dbReference type="SUPFAM" id="SSF53850">
    <property type="entry name" value="Periplasmic binding protein-like II"/>
    <property type="match status" value="1"/>
</dbReference>
<proteinExistence type="predicted"/>
<accession>A0A1I5V4B2</accession>
<sequence length="576" mass="63924">MKKKILATLLSASMVMGIVACGSTETATTTEGGDTQAATETTAEAATATEATSAEATAEAGAGMDSWEPFAETVSIKIPVYDRGDNGNGCSDVENNYWTKWVQENFGDKYNVNISYVGITRSDVMTDYAMLAAGQDLPTVCMEYDYDKLATWESDGYLQPYSIDEFAQIAPTYYQSMVDSGNINYTKFEGEDYLVLGFRPYGNTTYTWGTFYRQDWLEEAGFTEYPQTTTELLELYAKLVENGHEHPAGGTKVSGAGIDQNYGFRDYPQDEITWCTTGDYQIPALSTEAQKRYLKLQNELYNDGYLNPEYYLRDASEAISDFVNGQSFTWSGYISSTMDTLVALYDNEPNAKLGLIVNSGKFTQDETWGSNNSYRPGSNIGMMIGFSNNATADQMKAAMMYLEWLSQPENLFTMTWGIEGVNFNYNEAGDPVAVGDQSGLAEQQGHNNNVDYWCAVTAVKTLGSIEKDIAAIAPQGLPQDFTADILANYNGQVALYNAGYANSDCMFAQALESVAEYNQTLYDLYAEYRDKLTMCPKEEFDALYDELSQKYLEAGYQAVIDERKQLLDDGLATHLQ</sequence>
<organism evidence="3 4">
    <name type="scientific">Butyrivibrio proteoclasticus</name>
    <dbReference type="NCBI Taxonomy" id="43305"/>
    <lineage>
        <taxon>Bacteria</taxon>
        <taxon>Bacillati</taxon>
        <taxon>Bacillota</taxon>
        <taxon>Clostridia</taxon>
        <taxon>Lachnospirales</taxon>
        <taxon>Lachnospiraceae</taxon>
        <taxon>Butyrivibrio</taxon>
    </lineage>
</organism>
<reference evidence="4" key="1">
    <citation type="submission" date="2016-10" db="EMBL/GenBank/DDBJ databases">
        <authorList>
            <person name="Varghese N."/>
            <person name="Submissions S."/>
        </authorList>
    </citation>
    <scope>NUCLEOTIDE SEQUENCE [LARGE SCALE GENOMIC DNA]</scope>
    <source>
        <strain evidence="4">P18</strain>
    </source>
</reference>
<gene>
    <name evidence="3" type="ORF">SAMN04487928_11590</name>
</gene>
<dbReference type="Gene3D" id="3.40.190.10">
    <property type="entry name" value="Periplasmic binding protein-like II"/>
    <property type="match status" value="2"/>
</dbReference>
<dbReference type="InterPro" id="IPR050490">
    <property type="entry name" value="Bact_solute-bd_prot1"/>
</dbReference>
<feature type="region of interest" description="Disordered" evidence="1">
    <location>
        <begin position="26"/>
        <end position="62"/>
    </location>
</feature>
<protein>
    <submittedName>
        <fullName evidence="3">Putative aldouronate transport system substrate-binding protein</fullName>
    </submittedName>
</protein>
<dbReference type="OrthoDB" id="2650856at2"/>
<dbReference type="AlphaFoldDB" id="A0A1I5V4B2"/>
<evidence type="ECO:0000256" key="1">
    <source>
        <dbReference type="SAM" id="MobiDB-lite"/>
    </source>
</evidence>
<feature type="signal peptide" evidence="2">
    <location>
        <begin position="1"/>
        <end position="20"/>
    </location>
</feature>
<feature type="chain" id="PRO_5039465014" evidence="2">
    <location>
        <begin position="21"/>
        <end position="576"/>
    </location>
</feature>
<dbReference type="PANTHER" id="PTHR43649:SF12">
    <property type="entry name" value="DIACETYLCHITOBIOSE BINDING PROTEIN DASA"/>
    <property type="match status" value="1"/>
</dbReference>